<evidence type="ECO:0008006" key="4">
    <source>
        <dbReference type="Google" id="ProtNLM"/>
    </source>
</evidence>
<reference evidence="2 3" key="1">
    <citation type="journal article" date="2024" name="Nat. Commun.">
        <title>Phylogenomics reveals the evolutionary origins of lichenization in chlorophyte algae.</title>
        <authorList>
            <person name="Puginier C."/>
            <person name="Libourel C."/>
            <person name="Otte J."/>
            <person name="Skaloud P."/>
            <person name="Haon M."/>
            <person name="Grisel S."/>
            <person name="Petersen M."/>
            <person name="Berrin J.G."/>
            <person name="Delaux P.M."/>
            <person name="Dal Grande F."/>
            <person name="Keller J."/>
        </authorList>
    </citation>
    <scope>NUCLEOTIDE SEQUENCE [LARGE SCALE GENOMIC DNA]</scope>
    <source>
        <strain evidence="2 3">SAG 2043</strain>
    </source>
</reference>
<accession>A0AAW1P3Q4</accession>
<evidence type="ECO:0000256" key="1">
    <source>
        <dbReference type="SAM" id="MobiDB-lite"/>
    </source>
</evidence>
<dbReference type="Gene3D" id="3.40.30.10">
    <property type="entry name" value="Glutaredoxin"/>
    <property type="match status" value="1"/>
</dbReference>
<dbReference type="CDD" id="cd02989">
    <property type="entry name" value="Phd_like_TxnDC9"/>
    <property type="match status" value="1"/>
</dbReference>
<name>A0AAW1P3Q4_9CHLO</name>
<organism evidence="2 3">
    <name type="scientific">[Myrmecia] bisecta</name>
    <dbReference type="NCBI Taxonomy" id="41462"/>
    <lineage>
        <taxon>Eukaryota</taxon>
        <taxon>Viridiplantae</taxon>
        <taxon>Chlorophyta</taxon>
        <taxon>core chlorophytes</taxon>
        <taxon>Trebouxiophyceae</taxon>
        <taxon>Trebouxiales</taxon>
        <taxon>Trebouxiaceae</taxon>
        <taxon>Myrmecia</taxon>
    </lineage>
</organism>
<dbReference type="AlphaFoldDB" id="A0AAW1P3Q4"/>
<protein>
    <recommendedName>
        <fullName evidence="4">Thioredoxin domain-containing protein</fullName>
    </recommendedName>
</protein>
<proteinExistence type="predicted"/>
<keyword evidence="3" id="KW-1185">Reference proteome</keyword>
<evidence type="ECO:0000313" key="3">
    <source>
        <dbReference type="Proteomes" id="UP001489004"/>
    </source>
</evidence>
<dbReference type="Proteomes" id="UP001489004">
    <property type="component" value="Unassembled WGS sequence"/>
</dbReference>
<sequence>MESMDPEKFKSRMHSLAYGQAMAAAARDYKKEMADAEKGGQQRHADIDVDELLDDPELERLHAERLAALQKEAEKRQALQRKGHGELQEVQEGDFLEIVTKAEKCVCHFFHRDFERCKIIDKHLGLLAKKYFDTRFIKLSAPDAPFFTVKLQVKVLPCILVFRNGVNVDRAVGFDDFGQKDDFPTSAVERKLLKSGVVAVRQKTEDDSDSDGEREQIRHSIFKSTEGRTGSDEDSDFD</sequence>
<feature type="region of interest" description="Disordered" evidence="1">
    <location>
        <begin position="201"/>
        <end position="238"/>
    </location>
</feature>
<gene>
    <name evidence="2" type="ORF">WJX72_010733</name>
</gene>
<dbReference type="SUPFAM" id="SSF52833">
    <property type="entry name" value="Thioredoxin-like"/>
    <property type="match status" value="1"/>
</dbReference>
<dbReference type="EMBL" id="JALJOR010000018">
    <property type="protein sequence ID" value="KAK9804390.1"/>
    <property type="molecule type" value="Genomic_DNA"/>
</dbReference>
<comment type="caution">
    <text evidence="2">The sequence shown here is derived from an EMBL/GenBank/DDBJ whole genome shotgun (WGS) entry which is preliminary data.</text>
</comment>
<dbReference type="PANTHER" id="PTHR21148">
    <property type="entry name" value="THIOREDOXIN DOMAIN-CONTAINING PROTEIN 9"/>
    <property type="match status" value="1"/>
</dbReference>
<dbReference type="InterPro" id="IPR036249">
    <property type="entry name" value="Thioredoxin-like_sf"/>
</dbReference>
<evidence type="ECO:0000313" key="2">
    <source>
        <dbReference type="EMBL" id="KAK9804390.1"/>
    </source>
</evidence>